<dbReference type="InterPro" id="IPR050920">
    <property type="entry name" value="Nematode_rcpt-like_delta"/>
</dbReference>
<keyword evidence="7" id="KW-0675">Receptor</keyword>
<evidence type="ECO:0000256" key="2">
    <source>
        <dbReference type="ARBA" id="ARBA00009166"/>
    </source>
</evidence>
<dbReference type="AlphaFoldDB" id="A0A0B1T8B9"/>
<feature type="transmembrane region" description="Helical" evidence="6">
    <location>
        <begin position="150"/>
        <end position="175"/>
    </location>
</feature>
<proteinExistence type="inferred from homology"/>
<evidence type="ECO:0000256" key="5">
    <source>
        <dbReference type="ARBA" id="ARBA00023136"/>
    </source>
</evidence>
<sequence>MIYDLTALIINYYYMVFVVVSVLANSVLIFLIKYSRSKFGSELFTQLAGEFEIHSPTNENGARKRLSISKDEKTLQNFHVDPDNIRLSFYALTFYLLLCKSPHSPKGFKILLINTAANQLLVALIESSLQERMLPAGTVLALLPVGPLRHFGPAVCFIAYNLINAINLNVGVSVFHSMYFRYRLIKATQLSSRDVMRNLLITAILPLFLIISPHIYPFRFDIVMEAAIRSHPEYDLKEYGPFGGFKSTTDPVFVINSVILYTASVSLPTVIFYWRHRILRTLNHSGGAFTEKTRQNSRTLLRALTAQALSPLICYVPVGLFYFLSQFRGNSFAAGEYLMPIFTTLPCAIDPLLTIYFITPYRNWIIRQFRSRVVPNSTRVRMQNTIVSVASRRTVVEVVKDGLKHEKKAKTEPLEECKPALEQMKLLSP</sequence>
<feature type="transmembrane region" description="Helical" evidence="6">
    <location>
        <begin position="252"/>
        <end position="274"/>
    </location>
</feature>
<dbReference type="GO" id="GO:0016020">
    <property type="term" value="C:membrane"/>
    <property type="evidence" value="ECO:0007669"/>
    <property type="project" value="UniProtKB-SubCell"/>
</dbReference>
<dbReference type="OrthoDB" id="5865968at2759"/>
<dbReference type="EMBL" id="KN550593">
    <property type="protein sequence ID" value="KHJ93808.1"/>
    <property type="molecule type" value="Genomic_DNA"/>
</dbReference>
<evidence type="ECO:0000256" key="6">
    <source>
        <dbReference type="SAM" id="Phobius"/>
    </source>
</evidence>
<keyword evidence="3 6" id="KW-0812">Transmembrane</keyword>
<evidence type="ECO:0000256" key="4">
    <source>
        <dbReference type="ARBA" id="ARBA00022989"/>
    </source>
</evidence>
<feature type="transmembrane region" description="Helical" evidence="6">
    <location>
        <begin position="195"/>
        <end position="216"/>
    </location>
</feature>
<protein>
    <submittedName>
        <fullName evidence="7">7TM chemoreceptor</fullName>
    </submittedName>
</protein>
<dbReference type="Pfam" id="PF10317">
    <property type="entry name" value="7TM_GPCR_Srd"/>
    <property type="match status" value="1"/>
</dbReference>
<dbReference type="Gene3D" id="1.20.1070.10">
    <property type="entry name" value="Rhodopsin 7-helix transmembrane proteins"/>
    <property type="match status" value="1"/>
</dbReference>
<keyword evidence="8" id="KW-1185">Reference proteome</keyword>
<dbReference type="PANTHER" id="PTHR22945:SF25">
    <property type="entry name" value="SERPENTINE RECEPTOR, CLASS D (DELTA)"/>
    <property type="match status" value="1"/>
</dbReference>
<evidence type="ECO:0000313" key="7">
    <source>
        <dbReference type="EMBL" id="KHJ93808.1"/>
    </source>
</evidence>
<keyword evidence="5 6" id="KW-0472">Membrane</keyword>
<dbReference type="PANTHER" id="PTHR22945">
    <property type="entry name" value="SERPENTINE RECEPTOR, CLASS D DELTA"/>
    <property type="match status" value="1"/>
</dbReference>
<reference evidence="7 8" key="1">
    <citation type="submission" date="2014-03" db="EMBL/GenBank/DDBJ databases">
        <title>Draft genome of the hookworm Oesophagostomum dentatum.</title>
        <authorList>
            <person name="Mitreva M."/>
        </authorList>
    </citation>
    <scope>NUCLEOTIDE SEQUENCE [LARGE SCALE GENOMIC DNA]</scope>
    <source>
        <strain evidence="7 8">OD-Hann</strain>
    </source>
</reference>
<dbReference type="SUPFAM" id="SSF81321">
    <property type="entry name" value="Family A G protein-coupled receptor-like"/>
    <property type="match status" value="1"/>
</dbReference>
<accession>A0A0B1T8B9</accession>
<comment type="subcellular location">
    <subcellularLocation>
        <location evidence="1">Membrane</location>
        <topology evidence="1">Multi-pass membrane protein</topology>
    </subcellularLocation>
</comment>
<keyword evidence="4 6" id="KW-1133">Transmembrane helix</keyword>
<gene>
    <name evidence="7" type="ORF">OESDEN_06273</name>
</gene>
<evidence type="ECO:0000313" key="8">
    <source>
        <dbReference type="Proteomes" id="UP000053660"/>
    </source>
</evidence>
<comment type="similarity">
    <text evidence="2">Belongs to the nematode receptor-like protein srd family.</text>
</comment>
<feature type="transmembrane region" description="Helical" evidence="6">
    <location>
        <begin position="12"/>
        <end position="32"/>
    </location>
</feature>
<evidence type="ECO:0000256" key="3">
    <source>
        <dbReference type="ARBA" id="ARBA00022692"/>
    </source>
</evidence>
<dbReference type="InterPro" id="IPR019421">
    <property type="entry name" value="7TM_GPCR_serpentine_rcpt_Srd"/>
</dbReference>
<feature type="transmembrane region" description="Helical" evidence="6">
    <location>
        <begin position="300"/>
        <end position="325"/>
    </location>
</feature>
<organism evidence="7 8">
    <name type="scientific">Oesophagostomum dentatum</name>
    <name type="common">Nodular worm</name>
    <dbReference type="NCBI Taxonomy" id="61180"/>
    <lineage>
        <taxon>Eukaryota</taxon>
        <taxon>Metazoa</taxon>
        <taxon>Ecdysozoa</taxon>
        <taxon>Nematoda</taxon>
        <taxon>Chromadorea</taxon>
        <taxon>Rhabditida</taxon>
        <taxon>Rhabditina</taxon>
        <taxon>Rhabditomorpha</taxon>
        <taxon>Strongyloidea</taxon>
        <taxon>Strongylidae</taxon>
        <taxon>Oesophagostomum</taxon>
    </lineage>
</organism>
<evidence type="ECO:0000256" key="1">
    <source>
        <dbReference type="ARBA" id="ARBA00004141"/>
    </source>
</evidence>
<feature type="transmembrane region" description="Helical" evidence="6">
    <location>
        <begin position="337"/>
        <end position="358"/>
    </location>
</feature>
<dbReference type="Proteomes" id="UP000053660">
    <property type="component" value="Unassembled WGS sequence"/>
</dbReference>
<name>A0A0B1T8B9_OESDE</name>